<sequence>MKKIGLSLISASLLLSSLNADMLTDALTHGVYEGSAAAYMQSQNNDKSKDKSYLNAHVSLFYNTADVYNFSLGIEGKGNLKLAEKNRDDWKNGAEPNGLGLHGNNLLMTQAYLKYELQEGFIFKAGRYEADLAWFKNYQQGAMIEVSAIPDVLLTVAYSDRQAESGIDVSEDFHSNYKEQGFNKGIYTIDIKDRAIEGFDFNPYFYQVPDAIKFYGLKTGFDLEHGGLKLEYARSNLTSKYRDATNQSNGYIAHAEIFGKVEVLKLTAGGIVTSDKGGATSMWYFGDTITPFVDANQSYSKDARTLYGSININIEERFIFNALYGYTRYDTDTKSGLEERELNLGLKYNFMEELSAEFKYVNVKADSKQTLYGDYDKYIASIEYKF</sequence>
<dbReference type="NCBIfam" id="NF033922">
    <property type="entry name" value="opr_porin_1"/>
    <property type="match status" value="1"/>
</dbReference>
<evidence type="ECO:0000313" key="2">
    <source>
        <dbReference type="EMBL" id="OCL94582.1"/>
    </source>
</evidence>
<dbReference type="Pfam" id="PF02521">
    <property type="entry name" value="HP_OMP_2"/>
    <property type="match status" value="1"/>
</dbReference>
<reference evidence="2 3" key="1">
    <citation type="submission" date="2015-10" db="EMBL/GenBank/DDBJ databases">
        <authorList>
            <person name="Rovetto F.F."/>
            <person name="Cocolin L.L."/>
            <person name="Illeghems K.K."/>
            <person name="Van Nieuwerbuegh F.F."/>
            <person name="Houf K.K."/>
        </authorList>
    </citation>
    <scope>NUCLEOTIDE SEQUENCE [LARGE SCALE GENOMIC DNA]</scope>
    <source>
        <strain evidence="2 3">LMG 24486</strain>
    </source>
</reference>
<feature type="signal peptide" evidence="1">
    <location>
        <begin position="1"/>
        <end position="20"/>
    </location>
</feature>
<dbReference type="NCBIfam" id="NF033923">
    <property type="entry name" value="opr_proin_2"/>
    <property type="match status" value="1"/>
</dbReference>
<feature type="chain" id="PRO_5045588850" evidence="1">
    <location>
        <begin position="21"/>
        <end position="386"/>
    </location>
</feature>
<organism evidence="2 3">
    <name type="scientific">Aliarcobacter thereius LMG 24486</name>
    <dbReference type="NCBI Taxonomy" id="1032240"/>
    <lineage>
        <taxon>Bacteria</taxon>
        <taxon>Pseudomonadati</taxon>
        <taxon>Campylobacterota</taxon>
        <taxon>Epsilonproteobacteria</taxon>
        <taxon>Campylobacterales</taxon>
        <taxon>Arcobacteraceae</taxon>
        <taxon>Aliarcobacter</taxon>
    </lineage>
</organism>
<proteinExistence type="predicted"/>
<evidence type="ECO:0000256" key="1">
    <source>
        <dbReference type="SAM" id="SignalP"/>
    </source>
</evidence>
<dbReference type="InterPro" id="IPR003678">
    <property type="entry name" value="Put_OMP"/>
</dbReference>
<gene>
    <name evidence="2" type="ORF">AA347_00011</name>
</gene>
<accession>A0A1C7WQB7</accession>
<evidence type="ECO:0000313" key="3">
    <source>
        <dbReference type="Proteomes" id="UP000092987"/>
    </source>
</evidence>
<dbReference type="EMBL" id="LLKQ01000001">
    <property type="protein sequence ID" value="OCL94582.1"/>
    <property type="molecule type" value="Genomic_DNA"/>
</dbReference>
<dbReference type="Proteomes" id="UP000092987">
    <property type="component" value="Unassembled WGS sequence"/>
</dbReference>
<dbReference type="Gene3D" id="2.40.160.10">
    <property type="entry name" value="Porin"/>
    <property type="match status" value="1"/>
</dbReference>
<name>A0A1C7WQB7_9BACT</name>
<dbReference type="RefSeq" id="WP_066183190.1">
    <property type="nucleotide sequence ID" value="NZ_CP035926.1"/>
</dbReference>
<comment type="caution">
    <text evidence="2">The sequence shown here is derived from an EMBL/GenBank/DDBJ whole genome shotgun (WGS) entry which is preliminary data.</text>
</comment>
<protein>
    <submittedName>
        <fullName evidence="2">Outer membrane protein</fullName>
    </submittedName>
</protein>
<keyword evidence="1" id="KW-0732">Signal</keyword>
<dbReference type="InterPro" id="IPR023614">
    <property type="entry name" value="Porin_dom_sf"/>
</dbReference>
<keyword evidence="3" id="KW-1185">Reference proteome</keyword>